<dbReference type="PANTHER" id="PTHR38107">
    <property type="match status" value="1"/>
</dbReference>
<evidence type="ECO:0000256" key="7">
    <source>
        <dbReference type="RuleBase" id="RU003788"/>
    </source>
</evidence>
<dbReference type="GO" id="GO:0016998">
    <property type="term" value="P:cell wall macromolecule catabolic process"/>
    <property type="evidence" value="ECO:0007669"/>
    <property type="project" value="InterPro"/>
</dbReference>
<dbReference type="Gene3D" id="1.10.530.40">
    <property type="match status" value="1"/>
</dbReference>
<proteinExistence type="inferred from homology"/>
<organism evidence="8 9">
    <name type="scientific">Acinetobacter junii</name>
    <dbReference type="NCBI Taxonomy" id="40215"/>
    <lineage>
        <taxon>Bacteria</taxon>
        <taxon>Pseudomonadati</taxon>
        <taxon>Pseudomonadota</taxon>
        <taxon>Gammaproteobacteria</taxon>
        <taxon>Moraxellales</taxon>
        <taxon>Moraxellaceae</taxon>
        <taxon>Acinetobacter</taxon>
    </lineage>
</organism>
<name>A0A365PJV7_ACIJU</name>
<evidence type="ECO:0000313" key="8">
    <source>
        <dbReference type="EMBL" id="RBA48454.1"/>
    </source>
</evidence>
<keyword evidence="6 7" id="KW-0326">Glycosidase</keyword>
<keyword evidence="2 7" id="KW-0929">Antimicrobial</keyword>
<sequence>MKRFKKWLKQMINQYQVSSRSETSNSNIATAYDETEVEAIVPMQISHAGMRFIMEFEDLRLKSYDDGAGTWTIGYGTTIYPNGVRVKRGETCTESEAKAYFQHDLLRFQRTVNHLVNVSLKQNQFDALVSLTYNIGENAFRTSTLLKYLNMGEYSAAAEQFGVWNKAGGNVMRGLVRRRHAEKELFLK</sequence>
<dbReference type="InterPro" id="IPR002196">
    <property type="entry name" value="Glyco_hydro_24"/>
</dbReference>
<keyword evidence="4 7" id="KW-0378">Hydrolase</keyword>
<evidence type="ECO:0000256" key="3">
    <source>
        <dbReference type="ARBA" id="ARBA00022638"/>
    </source>
</evidence>
<dbReference type="AlphaFoldDB" id="A0A365PJV7"/>
<dbReference type="HAMAP" id="MF_04110">
    <property type="entry name" value="ENDOLYSIN_T4"/>
    <property type="match status" value="1"/>
</dbReference>
<dbReference type="RefSeq" id="WP_112986498.1">
    <property type="nucleotide sequence ID" value="NZ_CP131470.1"/>
</dbReference>
<dbReference type="Pfam" id="PF00959">
    <property type="entry name" value="Phage_lysozyme"/>
    <property type="match status" value="1"/>
</dbReference>
<keyword evidence="3 7" id="KW-0081">Bacteriolytic enzyme</keyword>
<protein>
    <recommendedName>
        <fullName evidence="7">Lysozyme</fullName>
        <ecNumber evidence="7">3.2.1.17</ecNumber>
    </recommendedName>
</protein>
<dbReference type="EMBL" id="QEWH01000033">
    <property type="protein sequence ID" value="RBA48454.1"/>
    <property type="molecule type" value="Genomic_DNA"/>
</dbReference>
<accession>A0A365PJV7</accession>
<dbReference type="EC" id="3.2.1.17" evidence="7"/>
<reference evidence="8 9" key="1">
    <citation type="submission" date="2018-04" db="EMBL/GenBank/DDBJ databases">
        <title>Acinetobacter junii Genome sequencing and assembly.</title>
        <authorList>
            <person name="Su J."/>
            <person name="Rensing C."/>
            <person name="Mazhar H.S."/>
        </authorList>
    </citation>
    <scope>NUCLEOTIDE SEQUENCE [LARGE SCALE GENOMIC DNA]</scope>
    <source>
        <strain evidence="8 9">SC22</strain>
    </source>
</reference>
<gene>
    <name evidence="8" type="ORF">DC346_06680</name>
</gene>
<dbReference type="InterPro" id="IPR023347">
    <property type="entry name" value="Lysozyme_dom_sf"/>
</dbReference>
<keyword evidence="5" id="KW-1035">Host cytoplasm</keyword>
<dbReference type="SUPFAM" id="SSF53955">
    <property type="entry name" value="Lysozyme-like"/>
    <property type="match status" value="1"/>
</dbReference>
<dbReference type="InterPro" id="IPR051018">
    <property type="entry name" value="Bacteriophage_GH24"/>
</dbReference>
<dbReference type="InterPro" id="IPR023346">
    <property type="entry name" value="Lysozyme-like_dom_sf"/>
</dbReference>
<comment type="catalytic activity">
    <reaction evidence="1 7">
        <text>Hydrolysis of (1-&gt;4)-beta-linkages between N-acetylmuramic acid and N-acetyl-D-glucosamine residues in a peptidoglycan and between N-acetyl-D-glucosamine residues in chitodextrins.</text>
        <dbReference type="EC" id="3.2.1.17"/>
    </reaction>
</comment>
<dbReference type="InterPro" id="IPR034690">
    <property type="entry name" value="Endolysin_T4_type"/>
</dbReference>
<evidence type="ECO:0000256" key="6">
    <source>
        <dbReference type="ARBA" id="ARBA00023295"/>
    </source>
</evidence>
<evidence type="ECO:0000313" key="9">
    <source>
        <dbReference type="Proteomes" id="UP000253688"/>
    </source>
</evidence>
<dbReference type="GO" id="GO:0031640">
    <property type="term" value="P:killing of cells of another organism"/>
    <property type="evidence" value="ECO:0007669"/>
    <property type="project" value="UniProtKB-KW"/>
</dbReference>
<dbReference type="GO" id="GO:0009253">
    <property type="term" value="P:peptidoglycan catabolic process"/>
    <property type="evidence" value="ECO:0007669"/>
    <property type="project" value="InterPro"/>
</dbReference>
<dbReference type="GO" id="GO:0042742">
    <property type="term" value="P:defense response to bacterium"/>
    <property type="evidence" value="ECO:0007669"/>
    <property type="project" value="UniProtKB-KW"/>
</dbReference>
<comment type="similarity">
    <text evidence="7">Belongs to the glycosyl hydrolase 24 family.</text>
</comment>
<comment type="caution">
    <text evidence="8">The sequence shown here is derived from an EMBL/GenBank/DDBJ whole genome shotgun (WGS) entry which is preliminary data.</text>
</comment>
<dbReference type="PANTHER" id="PTHR38107:SF3">
    <property type="entry name" value="LYSOZYME RRRD-RELATED"/>
    <property type="match status" value="1"/>
</dbReference>
<dbReference type="GO" id="GO:0003796">
    <property type="term" value="F:lysozyme activity"/>
    <property type="evidence" value="ECO:0007669"/>
    <property type="project" value="UniProtKB-EC"/>
</dbReference>
<dbReference type="InterPro" id="IPR033907">
    <property type="entry name" value="Endolysin_autolysin"/>
</dbReference>
<evidence type="ECO:0000256" key="4">
    <source>
        <dbReference type="ARBA" id="ARBA00022801"/>
    </source>
</evidence>
<dbReference type="Proteomes" id="UP000253688">
    <property type="component" value="Unassembled WGS sequence"/>
</dbReference>
<evidence type="ECO:0000256" key="2">
    <source>
        <dbReference type="ARBA" id="ARBA00022529"/>
    </source>
</evidence>
<evidence type="ECO:0000256" key="1">
    <source>
        <dbReference type="ARBA" id="ARBA00000632"/>
    </source>
</evidence>
<dbReference type="CDD" id="cd00737">
    <property type="entry name" value="lyz_endolysin_autolysin"/>
    <property type="match status" value="1"/>
</dbReference>
<evidence type="ECO:0000256" key="5">
    <source>
        <dbReference type="ARBA" id="ARBA00023200"/>
    </source>
</evidence>
<dbReference type="STRING" id="40215.BVL33_11390"/>